<dbReference type="InterPro" id="IPR013149">
    <property type="entry name" value="ADH-like_C"/>
</dbReference>
<proteinExistence type="predicted"/>
<keyword evidence="3" id="KW-1185">Reference proteome</keyword>
<accession>A0AA43QH29</accession>
<dbReference type="SUPFAM" id="SSF51735">
    <property type="entry name" value="NAD(P)-binding Rossmann-fold domains"/>
    <property type="match status" value="1"/>
</dbReference>
<dbReference type="CDD" id="cd08276">
    <property type="entry name" value="MDR7"/>
    <property type="match status" value="1"/>
</dbReference>
<feature type="domain" description="Enoyl reductase (ER)" evidence="1">
    <location>
        <begin position="20"/>
        <end position="351"/>
    </location>
</feature>
<evidence type="ECO:0000259" key="1">
    <source>
        <dbReference type="SMART" id="SM00829"/>
    </source>
</evidence>
<dbReference type="AlphaFoldDB" id="A0AA43QH29"/>
<dbReference type="InterPro" id="IPR020843">
    <property type="entry name" value="ER"/>
</dbReference>
<dbReference type="EMBL" id="JAPUFD010000001">
    <property type="protein sequence ID" value="MDI1485239.1"/>
    <property type="molecule type" value="Genomic_DNA"/>
</dbReference>
<sequence length="356" mass="37985">MPAESIPRATKEWRVEGQKGFDCLQLNADAPIPELGDTECLVRWHCVSLNYRDLLVTKGKYLFGSKDHVVPGSDGAGEVVAVGPKVTRFQPGNRVMTLLHQGHLSGALTPTTISTTGVGGTIDGCLREFGAFNEQGLVSIPDSLDFAQASTLPCAAITAWNALYGLESKSLKPGDTVLTQGTGGVSLFALQFAKAAGAYCISTTSSESKAQILRDLGADHIINYREDPDWGTSARALTPYGNGVSHIVEIGGPNTLAQSLKAIKIEGVISIIGFLGGAVGKGAPSFLDVLGNVCTVRGILAGSRQQMEDMNQAIEANKVKPFVDEKIWDFKDIKEAMTHMWDQKHVGKVVVKVCDE</sequence>
<dbReference type="InterPro" id="IPR052711">
    <property type="entry name" value="Zinc_ADH-like"/>
</dbReference>
<reference evidence="2" key="1">
    <citation type="journal article" date="2023" name="Genome Biol. Evol.">
        <title>First Whole Genome Sequence and Flow Cytometry Genome Size Data for the Lichen-Forming Fungus Ramalina farinacea (Ascomycota).</title>
        <authorList>
            <person name="Llewellyn T."/>
            <person name="Mian S."/>
            <person name="Hill R."/>
            <person name="Leitch I.J."/>
            <person name="Gaya E."/>
        </authorList>
    </citation>
    <scope>NUCLEOTIDE SEQUENCE</scope>
    <source>
        <strain evidence="2">LIQ254RAFAR</strain>
    </source>
</reference>
<comment type="caution">
    <text evidence="2">The sequence shown here is derived from an EMBL/GenBank/DDBJ whole genome shotgun (WGS) entry which is preliminary data.</text>
</comment>
<dbReference type="Pfam" id="PF00107">
    <property type="entry name" value="ADH_zinc_N"/>
    <property type="match status" value="1"/>
</dbReference>
<name>A0AA43QH29_9LECA</name>
<evidence type="ECO:0000313" key="3">
    <source>
        <dbReference type="Proteomes" id="UP001161017"/>
    </source>
</evidence>
<dbReference type="SUPFAM" id="SSF50129">
    <property type="entry name" value="GroES-like"/>
    <property type="match status" value="1"/>
</dbReference>
<dbReference type="PANTHER" id="PTHR45033:SF2">
    <property type="entry name" value="ZINC-TYPE ALCOHOL DEHYDROGENASE-LIKE PROTEIN C1773.06C"/>
    <property type="match status" value="1"/>
</dbReference>
<dbReference type="InterPro" id="IPR011032">
    <property type="entry name" value="GroES-like_sf"/>
</dbReference>
<protein>
    <submittedName>
        <fullName evidence="2">Secondary metabolism biosynthetic enzyme</fullName>
    </submittedName>
</protein>
<dbReference type="SMART" id="SM00829">
    <property type="entry name" value="PKS_ER"/>
    <property type="match status" value="1"/>
</dbReference>
<dbReference type="InterPro" id="IPR013154">
    <property type="entry name" value="ADH-like_N"/>
</dbReference>
<dbReference type="Proteomes" id="UP001161017">
    <property type="component" value="Unassembled WGS sequence"/>
</dbReference>
<gene>
    <name evidence="2" type="ORF">OHK93_000376</name>
</gene>
<organism evidence="2 3">
    <name type="scientific">Ramalina farinacea</name>
    <dbReference type="NCBI Taxonomy" id="258253"/>
    <lineage>
        <taxon>Eukaryota</taxon>
        <taxon>Fungi</taxon>
        <taxon>Dikarya</taxon>
        <taxon>Ascomycota</taxon>
        <taxon>Pezizomycotina</taxon>
        <taxon>Lecanoromycetes</taxon>
        <taxon>OSLEUM clade</taxon>
        <taxon>Lecanoromycetidae</taxon>
        <taxon>Lecanorales</taxon>
        <taxon>Lecanorineae</taxon>
        <taxon>Ramalinaceae</taxon>
        <taxon>Ramalina</taxon>
    </lineage>
</organism>
<dbReference type="Gene3D" id="3.90.180.10">
    <property type="entry name" value="Medium-chain alcohol dehydrogenases, catalytic domain"/>
    <property type="match status" value="1"/>
</dbReference>
<evidence type="ECO:0000313" key="2">
    <source>
        <dbReference type="EMBL" id="MDI1485239.1"/>
    </source>
</evidence>
<dbReference type="Gene3D" id="3.40.50.720">
    <property type="entry name" value="NAD(P)-binding Rossmann-like Domain"/>
    <property type="match status" value="1"/>
</dbReference>
<dbReference type="PANTHER" id="PTHR45033">
    <property type="match status" value="1"/>
</dbReference>
<dbReference type="InterPro" id="IPR036291">
    <property type="entry name" value="NAD(P)-bd_dom_sf"/>
</dbReference>
<dbReference type="GO" id="GO:0016491">
    <property type="term" value="F:oxidoreductase activity"/>
    <property type="evidence" value="ECO:0007669"/>
    <property type="project" value="InterPro"/>
</dbReference>
<dbReference type="Pfam" id="PF08240">
    <property type="entry name" value="ADH_N"/>
    <property type="match status" value="1"/>
</dbReference>